<feature type="compositionally biased region" description="Basic and acidic residues" evidence="2">
    <location>
        <begin position="113"/>
        <end position="126"/>
    </location>
</feature>
<name>A0A8X7BZ21_9ARAC</name>
<organism evidence="4 5">
    <name type="scientific">Trichonephila inaurata madagascariensis</name>
    <dbReference type="NCBI Taxonomy" id="2747483"/>
    <lineage>
        <taxon>Eukaryota</taxon>
        <taxon>Metazoa</taxon>
        <taxon>Ecdysozoa</taxon>
        <taxon>Arthropoda</taxon>
        <taxon>Chelicerata</taxon>
        <taxon>Arachnida</taxon>
        <taxon>Araneae</taxon>
        <taxon>Araneomorphae</taxon>
        <taxon>Entelegynae</taxon>
        <taxon>Araneoidea</taxon>
        <taxon>Nephilidae</taxon>
        <taxon>Trichonephila</taxon>
        <taxon>Trichonephila inaurata</taxon>
    </lineage>
</organism>
<dbReference type="PROSITE" id="PS50157">
    <property type="entry name" value="ZINC_FINGER_C2H2_2"/>
    <property type="match status" value="1"/>
</dbReference>
<dbReference type="PROSITE" id="PS00028">
    <property type="entry name" value="ZINC_FINGER_C2H2_1"/>
    <property type="match status" value="1"/>
</dbReference>
<evidence type="ECO:0000313" key="4">
    <source>
        <dbReference type="EMBL" id="GFY50461.1"/>
    </source>
</evidence>
<evidence type="ECO:0000256" key="2">
    <source>
        <dbReference type="SAM" id="MobiDB-lite"/>
    </source>
</evidence>
<reference evidence="4" key="1">
    <citation type="submission" date="2020-08" db="EMBL/GenBank/DDBJ databases">
        <title>Multicomponent nature underlies the extraordinary mechanical properties of spider dragline silk.</title>
        <authorList>
            <person name="Kono N."/>
            <person name="Nakamura H."/>
            <person name="Mori M."/>
            <person name="Yoshida Y."/>
            <person name="Ohtoshi R."/>
            <person name="Malay A.D."/>
            <person name="Moran D.A.P."/>
            <person name="Tomita M."/>
            <person name="Numata K."/>
            <person name="Arakawa K."/>
        </authorList>
    </citation>
    <scope>NUCLEOTIDE SEQUENCE</scope>
</reference>
<evidence type="ECO:0000313" key="5">
    <source>
        <dbReference type="Proteomes" id="UP000886998"/>
    </source>
</evidence>
<evidence type="ECO:0000259" key="3">
    <source>
        <dbReference type="PROSITE" id="PS50157"/>
    </source>
</evidence>
<sequence>MASIESTSSYECLRCHQRYVTKYELKIHEVIHFEDVEPVKMFKLTKLPPTSKPILKNYRAENGEFDFPISKPIKRKTIAPVASFSKSSQSIDSVVLSNFKKFRSENEGRDVNAISIKEKSSSRDNGNETGQS</sequence>
<keyword evidence="5" id="KW-1185">Reference proteome</keyword>
<feature type="domain" description="C2H2-type" evidence="3">
    <location>
        <begin position="10"/>
        <end position="37"/>
    </location>
</feature>
<dbReference type="EMBL" id="BMAV01007504">
    <property type="protein sequence ID" value="GFY50461.1"/>
    <property type="molecule type" value="Genomic_DNA"/>
</dbReference>
<dbReference type="GO" id="GO:0008270">
    <property type="term" value="F:zinc ion binding"/>
    <property type="evidence" value="ECO:0007669"/>
    <property type="project" value="UniProtKB-KW"/>
</dbReference>
<evidence type="ECO:0000256" key="1">
    <source>
        <dbReference type="PROSITE-ProRule" id="PRU00042"/>
    </source>
</evidence>
<protein>
    <recommendedName>
        <fullName evidence="3">C2H2-type domain-containing protein</fullName>
    </recommendedName>
</protein>
<dbReference type="AlphaFoldDB" id="A0A8X7BZ21"/>
<keyword evidence="1" id="KW-0863">Zinc-finger</keyword>
<feature type="region of interest" description="Disordered" evidence="2">
    <location>
        <begin position="113"/>
        <end position="132"/>
    </location>
</feature>
<proteinExistence type="predicted"/>
<dbReference type="Proteomes" id="UP000886998">
    <property type="component" value="Unassembled WGS sequence"/>
</dbReference>
<gene>
    <name evidence="4" type="ORF">TNIN_76771</name>
</gene>
<keyword evidence="1" id="KW-0479">Metal-binding</keyword>
<keyword evidence="1" id="KW-0862">Zinc</keyword>
<accession>A0A8X7BZ21</accession>
<dbReference type="InterPro" id="IPR013087">
    <property type="entry name" value="Znf_C2H2_type"/>
</dbReference>
<comment type="caution">
    <text evidence="4">The sequence shown here is derived from an EMBL/GenBank/DDBJ whole genome shotgun (WGS) entry which is preliminary data.</text>
</comment>